<evidence type="ECO:0000313" key="3">
    <source>
        <dbReference type="Proteomes" id="UP000249633"/>
    </source>
</evidence>
<dbReference type="Proteomes" id="UP000249633">
    <property type="component" value="Unassembled WGS sequence"/>
</dbReference>
<accession>A0A2W5DXP8</accession>
<gene>
    <name evidence="2" type="ORF">DI603_08550</name>
</gene>
<protein>
    <recommendedName>
        <fullName evidence="4">Cellulose biosynthesis protein BcsS</fullName>
    </recommendedName>
</protein>
<name>A0A2W5DXP8_9BURK</name>
<reference evidence="2 3" key="1">
    <citation type="submission" date="2017-08" db="EMBL/GenBank/DDBJ databases">
        <title>Infants hospitalized years apart are colonized by the same room-sourced microbial strains.</title>
        <authorList>
            <person name="Brooks B."/>
            <person name="Olm M.R."/>
            <person name="Firek B.A."/>
            <person name="Baker R."/>
            <person name="Thomas B.C."/>
            <person name="Morowitz M.J."/>
            <person name="Banfield J.F."/>
        </authorList>
    </citation>
    <scope>NUCLEOTIDE SEQUENCE [LARGE SCALE GENOMIC DNA]</scope>
    <source>
        <strain evidence="2">S2_012_000_R2_81</strain>
    </source>
</reference>
<feature type="chain" id="PRO_5016165335" description="Cellulose biosynthesis protein BcsS" evidence="1">
    <location>
        <begin position="24"/>
        <end position="240"/>
    </location>
</feature>
<proteinExistence type="predicted"/>
<dbReference type="AlphaFoldDB" id="A0A2W5DXP8"/>
<organism evidence="2 3">
    <name type="scientific">Roseateles depolymerans</name>
    <dbReference type="NCBI Taxonomy" id="76731"/>
    <lineage>
        <taxon>Bacteria</taxon>
        <taxon>Pseudomonadati</taxon>
        <taxon>Pseudomonadota</taxon>
        <taxon>Betaproteobacteria</taxon>
        <taxon>Burkholderiales</taxon>
        <taxon>Sphaerotilaceae</taxon>
        <taxon>Roseateles</taxon>
    </lineage>
</organism>
<evidence type="ECO:0008006" key="4">
    <source>
        <dbReference type="Google" id="ProtNLM"/>
    </source>
</evidence>
<sequence length="240" mass="27185">MSRFSRNTACLALGLGLAATALADPGYYLVTPYDQAGRLGLEARYWTVERAGSDTLIWPELAASWGVNSRWTTRLLASWVGHDARDLQLASWNWQNVVLLTQGEHDYDLALHAQLTRNRDSGNALELGPVWQTELGRLQLNANLFWEYDSARRDTRLKLQWRGLTRVAPGWRLGAEGFSELGPWTHWLPGDRQSHRAGPALQAAFWGLGPEELRLSAAYLFGKTYGSRGRMFTMQLQWLR</sequence>
<dbReference type="EMBL" id="QFOD01000006">
    <property type="protein sequence ID" value="PZP33410.1"/>
    <property type="molecule type" value="Genomic_DNA"/>
</dbReference>
<feature type="signal peptide" evidence="1">
    <location>
        <begin position="1"/>
        <end position="23"/>
    </location>
</feature>
<keyword evidence="1" id="KW-0732">Signal</keyword>
<evidence type="ECO:0000313" key="2">
    <source>
        <dbReference type="EMBL" id="PZP33410.1"/>
    </source>
</evidence>
<evidence type="ECO:0000256" key="1">
    <source>
        <dbReference type="SAM" id="SignalP"/>
    </source>
</evidence>
<comment type="caution">
    <text evidence="2">The sequence shown here is derived from an EMBL/GenBank/DDBJ whole genome shotgun (WGS) entry which is preliminary data.</text>
</comment>